<dbReference type="GO" id="GO:0045892">
    <property type="term" value="P:negative regulation of DNA-templated transcription"/>
    <property type="evidence" value="ECO:0007669"/>
    <property type="project" value="InterPro"/>
</dbReference>
<evidence type="ECO:0000256" key="4">
    <source>
        <dbReference type="PROSITE-ProRule" id="PRU00335"/>
    </source>
</evidence>
<dbReference type="Pfam" id="PF02909">
    <property type="entry name" value="TetR_C_1"/>
    <property type="match status" value="1"/>
</dbReference>
<dbReference type="KEGG" id="stcm:SCMC78_72140"/>
<evidence type="ECO:0000256" key="2">
    <source>
        <dbReference type="ARBA" id="ARBA00023125"/>
    </source>
</evidence>
<dbReference type="SUPFAM" id="SSF48498">
    <property type="entry name" value="Tetracyclin repressor-like, C-terminal domain"/>
    <property type="match status" value="1"/>
</dbReference>
<dbReference type="PROSITE" id="PS50977">
    <property type="entry name" value="HTH_TETR_2"/>
    <property type="match status" value="1"/>
</dbReference>
<feature type="domain" description="HTH tetR-type" evidence="6">
    <location>
        <begin position="20"/>
        <end position="80"/>
    </location>
</feature>
<protein>
    <submittedName>
        <fullName evidence="7">TetR/AcrR family transcriptional regulator C-terminal domain-containing protein</fullName>
    </submittedName>
</protein>
<accession>A0AB33KS77</accession>
<keyword evidence="2 4" id="KW-0238">DNA-binding</keyword>
<organism evidence="7">
    <name type="scientific">Streptomyces sp. CMC78</name>
    <dbReference type="NCBI Taxonomy" id="3231512"/>
    <lineage>
        <taxon>Bacteria</taxon>
        <taxon>Bacillati</taxon>
        <taxon>Actinomycetota</taxon>
        <taxon>Actinomycetes</taxon>
        <taxon>Kitasatosporales</taxon>
        <taxon>Streptomycetaceae</taxon>
        <taxon>Streptomyces</taxon>
    </lineage>
</organism>
<sequence>MSPSSSPAPRSRRERPAKPALSHGSIVTAAVRIMRSEGLQRVTVRRLAKELDTGPASLYVYFSGTADLHAAILEEFLGAVDLGPVTDPGDWRDRLASVLVSYTGVLFEHPSLAHSALVVRPSGAHYLGLVEGILSLLHEGGVPDGQAAWGVDLLLQVATATAAEHSARDESASAGEEWNALAEALRSAPADTHPRIAALGDDLMSGTPAQRLRWLFHAVVNGALTTPRDPA</sequence>
<dbReference type="SUPFAM" id="SSF46689">
    <property type="entry name" value="Homeodomain-like"/>
    <property type="match status" value="1"/>
</dbReference>
<evidence type="ECO:0000259" key="6">
    <source>
        <dbReference type="PROSITE" id="PS50977"/>
    </source>
</evidence>
<dbReference type="Pfam" id="PF00440">
    <property type="entry name" value="TetR_N"/>
    <property type="match status" value="1"/>
</dbReference>
<dbReference type="InterPro" id="IPR004111">
    <property type="entry name" value="Repressor_TetR_C"/>
</dbReference>
<feature type="region of interest" description="Disordered" evidence="5">
    <location>
        <begin position="1"/>
        <end position="21"/>
    </location>
</feature>
<proteinExistence type="predicted"/>
<dbReference type="GO" id="GO:0003700">
    <property type="term" value="F:DNA-binding transcription factor activity"/>
    <property type="evidence" value="ECO:0007669"/>
    <property type="project" value="TreeGrafter"/>
</dbReference>
<dbReference type="PANTHER" id="PTHR30055:SF151">
    <property type="entry name" value="TRANSCRIPTIONAL REGULATORY PROTEIN"/>
    <property type="match status" value="1"/>
</dbReference>
<gene>
    <name evidence="7" type="ORF">SCMC78_72140</name>
</gene>
<evidence type="ECO:0000256" key="3">
    <source>
        <dbReference type="ARBA" id="ARBA00023163"/>
    </source>
</evidence>
<dbReference type="GO" id="GO:0000976">
    <property type="term" value="F:transcription cis-regulatory region binding"/>
    <property type="evidence" value="ECO:0007669"/>
    <property type="project" value="TreeGrafter"/>
</dbReference>
<dbReference type="InterPro" id="IPR050109">
    <property type="entry name" value="HTH-type_TetR-like_transc_reg"/>
</dbReference>
<evidence type="ECO:0000256" key="1">
    <source>
        <dbReference type="ARBA" id="ARBA00023015"/>
    </source>
</evidence>
<keyword evidence="3" id="KW-0804">Transcription</keyword>
<keyword evidence="1" id="KW-0805">Transcription regulation</keyword>
<dbReference type="Gene3D" id="1.10.357.10">
    <property type="entry name" value="Tetracycline Repressor, domain 2"/>
    <property type="match status" value="1"/>
</dbReference>
<reference evidence="7" key="1">
    <citation type="submission" date="2024-07" db="EMBL/GenBank/DDBJ databases">
        <title>Complete genome sequences of cellulolytic bacteria, Kitasatospora sp. CMC57 and Streptomyces sp. CMC78, isolated from Japanese agricultural soil.</title>
        <authorList>
            <person name="Hashimoto T."/>
            <person name="Ito M."/>
            <person name="Iwamoto M."/>
            <person name="Fukahori D."/>
            <person name="Shoda T."/>
            <person name="Sakoda M."/>
            <person name="Morohoshi T."/>
            <person name="Mitsuboshi M."/>
            <person name="Nishizawa T."/>
        </authorList>
    </citation>
    <scope>NUCLEOTIDE SEQUENCE</scope>
    <source>
        <strain evidence="7">CMC78</strain>
    </source>
</reference>
<evidence type="ECO:0000256" key="5">
    <source>
        <dbReference type="SAM" id="MobiDB-lite"/>
    </source>
</evidence>
<dbReference type="RefSeq" id="WP_408054797.1">
    <property type="nucleotide sequence ID" value="NZ_AP035884.1"/>
</dbReference>
<dbReference type="EMBL" id="AP035884">
    <property type="protein sequence ID" value="BFP57407.1"/>
    <property type="molecule type" value="Genomic_DNA"/>
</dbReference>
<name>A0AB33KS77_9ACTN</name>
<dbReference type="InterPro" id="IPR009057">
    <property type="entry name" value="Homeodomain-like_sf"/>
</dbReference>
<dbReference type="InterPro" id="IPR001647">
    <property type="entry name" value="HTH_TetR"/>
</dbReference>
<feature type="DNA-binding region" description="H-T-H motif" evidence="4">
    <location>
        <begin position="43"/>
        <end position="62"/>
    </location>
</feature>
<evidence type="ECO:0000313" key="7">
    <source>
        <dbReference type="EMBL" id="BFP57407.1"/>
    </source>
</evidence>
<dbReference type="InterPro" id="IPR036271">
    <property type="entry name" value="Tet_transcr_reg_TetR-rel_C_sf"/>
</dbReference>
<dbReference type="PANTHER" id="PTHR30055">
    <property type="entry name" value="HTH-TYPE TRANSCRIPTIONAL REGULATOR RUTR"/>
    <property type="match status" value="1"/>
</dbReference>
<dbReference type="AlphaFoldDB" id="A0AB33KS77"/>